<dbReference type="SMART" id="SM00239">
    <property type="entry name" value="C2"/>
    <property type="match status" value="1"/>
</dbReference>
<dbReference type="PROSITE" id="PS50004">
    <property type="entry name" value="C2"/>
    <property type="match status" value="1"/>
</dbReference>
<protein>
    <submittedName>
        <fullName evidence="1">Uncharacterized protein</fullName>
    </submittedName>
</protein>
<dbReference type="EMBL" id="CAXAMN010005858">
    <property type="protein sequence ID" value="CAK9015578.1"/>
    <property type="molecule type" value="Genomic_DNA"/>
</dbReference>
<dbReference type="Pfam" id="PF00168">
    <property type="entry name" value="C2"/>
    <property type="match status" value="1"/>
</dbReference>
<dbReference type="Gene3D" id="2.60.40.150">
    <property type="entry name" value="C2 domain"/>
    <property type="match status" value="1"/>
</dbReference>
<organism evidence="1 2">
    <name type="scientific">Durusdinium trenchii</name>
    <dbReference type="NCBI Taxonomy" id="1381693"/>
    <lineage>
        <taxon>Eukaryota</taxon>
        <taxon>Sar</taxon>
        <taxon>Alveolata</taxon>
        <taxon>Dinophyceae</taxon>
        <taxon>Suessiales</taxon>
        <taxon>Symbiodiniaceae</taxon>
        <taxon>Durusdinium</taxon>
    </lineage>
</organism>
<keyword evidence="2" id="KW-1185">Reference proteome</keyword>
<reference evidence="1 2" key="1">
    <citation type="submission" date="2024-02" db="EMBL/GenBank/DDBJ databases">
        <authorList>
            <person name="Chen Y."/>
            <person name="Shah S."/>
            <person name="Dougan E. K."/>
            <person name="Thang M."/>
            <person name="Chan C."/>
        </authorList>
    </citation>
    <scope>NUCLEOTIDE SEQUENCE [LARGE SCALE GENOMIC DNA]</scope>
</reference>
<dbReference type="CDD" id="cd00030">
    <property type="entry name" value="C2"/>
    <property type="match status" value="1"/>
</dbReference>
<dbReference type="Proteomes" id="UP001642484">
    <property type="component" value="Unassembled WGS sequence"/>
</dbReference>
<evidence type="ECO:0000313" key="1">
    <source>
        <dbReference type="EMBL" id="CAK9015578.1"/>
    </source>
</evidence>
<sequence length="730" mass="83091">MGCSSSKEPGVRGIQMENANTTVQKDSSETPETARLIEEGQVQLVKSSQPLLATSGNKETQKIIDRLTAGEDFETHKWRCFFNPDMAYYSLSPFARLTVEMVEARNLIPSVTSSFESYLGDEPDGFVKVYVDDCFKYSTSCINNDRNPQWNDTQVFDIVADKSIVRLHVYDSDSHDNSTLIDPIGFVEFCIADIPFDQVIDGWLELRFPGNLQGINTDRYAEHMAQREEEMQTPMPTKPSIEQDDSNNPAPKAKSKKKEAADPADAYKVEAAKIKTSFTNRMFKRIRAGSNKMMGRVEEPPPDTQFNAGEIHVRMKLERCVSENTALFAKALVPSCMTFATFIQEEFLPKLDVQELLDDALDLKIEIVDEMFFAVAAFFSYVLAWRSIMVSGLLFICVMSGAKSSMLVYGFWHLWLALVLVLLKFDSWRLPMTTNGYNAPLNQEGLQLIAQCRDVNEMYYYLIRMVQSRMGVINSMQELVHFAGTIVQGDGELTVTFDQLMKALRDLWFLDFASGSNHLEVDTLVRVHDRRRGTVTKIHVDKTKPEGNPHRQKIEVDFDEKDFQDPSMKGTFDAWDVSVRPSVPSIPRFLVPKTILSLVSTLQFEADAAKKAILPYAEGLRAFFRWKKPKWMALVLLVLLFRAYISFEGFLDEHSWCHIAIRVMTILRNVLLGVLVLFVLFGQAKIWKVGRGLILLAVSKTCESRQAPDCWKFYKPPNVPYRVTEKPKAE</sequence>
<name>A0ABP0JML3_9DINO</name>
<dbReference type="InterPro" id="IPR000008">
    <property type="entry name" value="C2_dom"/>
</dbReference>
<dbReference type="SUPFAM" id="SSF49562">
    <property type="entry name" value="C2 domain (Calcium/lipid-binding domain, CaLB)"/>
    <property type="match status" value="1"/>
</dbReference>
<proteinExistence type="predicted"/>
<comment type="caution">
    <text evidence="1">The sequence shown here is derived from an EMBL/GenBank/DDBJ whole genome shotgun (WGS) entry which is preliminary data.</text>
</comment>
<gene>
    <name evidence="1" type="ORF">CCMP2556_LOCUS12153</name>
</gene>
<accession>A0ABP0JML3</accession>
<evidence type="ECO:0000313" key="2">
    <source>
        <dbReference type="Proteomes" id="UP001642484"/>
    </source>
</evidence>
<dbReference type="InterPro" id="IPR035892">
    <property type="entry name" value="C2_domain_sf"/>
</dbReference>